<dbReference type="EMBL" id="VDMD01000042">
    <property type="protein sequence ID" value="TRM57851.1"/>
    <property type="molecule type" value="Genomic_DNA"/>
</dbReference>
<evidence type="ECO:0000313" key="3">
    <source>
        <dbReference type="Proteomes" id="UP000320762"/>
    </source>
</evidence>
<comment type="caution">
    <text evidence="2">The sequence shown here is derived from an EMBL/GenBank/DDBJ whole genome shotgun (WGS) entry which is preliminary data.</text>
</comment>
<sequence>MFSSLLTRLLRTLIISRSVPRVAFHEGKRDGDIPQSFYSAPARVDDRGLADDALTVGWSPFNAGSPDGNCDVSLVSTSGRDVLWRQDQRESHGSQCGSSYSLSQSPTAKTAQRRCTSSYSTLTASPTVVVACRQCAPLRANRRFQRPASLSHPSPLNARRRPHRPLRPTLQRSHPSAAHRNGGVLIL</sequence>
<gene>
    <name evidence="2" type="ORF">BD626DRAFT_513731</name>
</gene>
<protein>
    <submittedName>
        <fullName evidence="2">Uncharacterized protein</fullName>
    </submittedName>
</protein>
<feature type="region of interest" description="Disordered" evidence="1">
    <location>
        <begin position="87"/>
        <end position="111"/>
    </location>
</feature>
<dbReference type="AlphaFoldDB" id="A0A550BZ70"/>
<organism evidence="2 3">
    <name type="scientific">Schizophyllum amplum</name>
    <dbReference type="NCBI Taxonomy" id="97359"/>
    <lineage>
        <taxon>Eukaryota</taxon>
        <taxon>Fungi</taxon>
        <taxon>Dikarya</taxon>
        <taxon>Basidiomycota</taxon>
        <taxon>Agaricomycotina</taxon>
        <taxon>Agaricomycetes</taxon>
        <taxon>Agaricomycetidae</taxon>
        <taxon>Agaricales</taxon>
        <taxon>Schizophyllaceae</taxon>
        <taxon>Schizophyllum</taxon>
    </lineage>
</organism>
<dbReference type="Proteomes" id="UP000320762">
    <property type="component" value="Unassembled WGS sequence"/>
</dbReference>
<accession>A0A550BZ70</accession>
<feature type="compositionally biased region" description="Low complexity" evidence="1">
    <location>
        <begin position="93"/>
        <end position="105"/>
    </location>
</feature>
<proteinExistence type="predicted"/>
<keyword evidence="3" id="KW-1185">Reference proteome</keyword>
<reference evidence="2 3" key="1">
    <citation type="journal article" date="2019" name="New Phytol.">
        <title>Comparative genomics reveals unique wood-decay strategies and fruiting body development in the Schizophyllaceae.</title>
        <authorList>
            <person name="Almasi E."/>
            <person name="Sahu N."/>
            <person name="Krizsan K."/>
            <person name="Balint B."/>
            <person name="Kovacs G.M."/>
            <person name="Kiss B."/>
            <person name="Cseklye J."/>
            <person name="Drula E."/>
            <person name="Henrissat B."/>
            <person name="Nagy I."/>
            <person name="Chovatia M."/>
            <person name="Adam C."/>
            <person name="LaButti K."/>
            <person name="Lipzen A."/>
            <person name="Riley R."/>
            <person name="Grigoriev I.V."/>
            <person name="Nagy L.G."/>
        </authorList>
    </citation>
    <scope>NUCLEOTIDE SEQUENCE [LARGE SCALE GENOMIC DNA]</scope>
    <source>
        <strain evidence="2 3">NL-1724</strain>
    </source>
</reference>
<evidence type="ECO:0000256" key="1">
    <source>
        <dbReference type="SAM" id="MobiDB-lite"/>
    </source>
</evidence>
<name>A0A550BZ70_9AGAR</name>
<evidence type="ECO:0000313" key="2">
    <source>
        <dbReference type="EMBL" id="TRM57851.1"/>
    </source>
</evidence>
<feature type="region of interest" description="Disordered" evidence="1">
    <location>
        <begin position="143"/>
        <end position="187"/>
    </location>
</feature>